<dbReference type="Proteomes" id="UP001596137">
    <property type="component" value="Unassembled WGS sequence"/>
</dbReference>
<reference evidence="2" key="1">
    <citation type="journal article" date="2019" name="Int. J. Syst. Evol. Microbiol.">
        <title>The Global Catalogue of Microorganisms (GCM) 10K type strain sequencing project: providing services to taxonomists for standard genome sequencing and annotation.</title>
        <authorList>
            <consortium name="The Broad Institute Genomics Platform"/>
            <consortium name="The Broad Institute Genome Sequencing Center for Infectious Disease"/>
            <person name="Wu L."/>
            <person name="Ma J."/>
        </authorList>
    </citation>
    <scope>NUCLEOTIDE SEQUENCE [LARGE SCALE GENOMIC DNA]</scope>
    <source>
        <strain evidence="2">JCM 30346</strain>
    </source>
</reference>
<organism evidence="1 2">
    <name type="scientific">Sphaerisporangium aureirubrum</name>
    <dbReference type="NCBI Taxonomy" id="1544736"/>
    <lineage>
        <taxon>Bacteria</taxon>
        <taxon>Bacillati</taxon>
        <taxon>Actinomycetota</taxon>
        <taxon>Actinomycetes</taxon>
        <taxon>Streptosporangiales</taxon>
        <taxon>Streptosporangiaceae</taxon>
        <taxon>Sphaerisporangium</taxon>
    </lineage>
</organism>
<evidence type="ECO:0000313" key="2">
    <source>
        <dbReference type="Proteomes" id="UP001596137"/>
    </source>
</evidence>
<dbReference type="RefSeq" id="WP_380748191.1">
    <property type="nucleotide sequence ID" value="NZ_JBHSRF010000007.1"/>
</dbReference>
<sequence length="74" mass="8596">MPNLDPDEPGITFGEKCRRKNLQIRPEGWTWATRDQHTYGERGDGVKVKRTRDQCGNDVTEHADDRVDVMINLR</sequence>
<comment type="caution">
    <text evidence="1">The sequence shown here is derived from an EMBL/GenBank/DDBJ whole genome shotgun (WGS) entry which is preliminary data.</text>
</comment>
<protein>
    <submittedName>
        <fullName evidence="1">Uncharacterized protein</fullName>
    </submittedName>
</protein>
<accession>A0ABW1NC86</accession>
<name>A0ABW1NC86_9ACTN</name>
<keyword evidence="2" id="KW-1185">Reference proteome</keyword>
<evidence type="ECO:0000313" key="1">
    <source>
        <dbReference type="EMBL" id="MFC6080911.1"/>
    </source>
</evidence>
<proteinExistence type="predicted"/>
<gene>
    <name evidence="1" type="ORF">ACFP1K_07045</name>
</gene>
<dbReference type="EMBL" id="JBHSRF010000007">
    <property type="protein sequence ID" value="MFC6080911.1"/>
    <property type="molecule type" value="Genomic_DNA"/>
</dbReference>